<dbReference type="InterPro" id="IPR012910">
    <property type="entry name" value="Plug_dom"/>
</dbReference>
<evidence type="ECO:0000256" key="3">
    <source>
        <dbReference type="ARBA" id="ARBA00022452"/>
    </source>
</evidence>
<keyword evidence="14" id="KW-1185">Reference proteome</keyword>
<evidence type="ECO:0000256" key="9">
    <source>
        <dbReference type="RuleBase" id="RU003357"/>
    </source>
</evidence>
<dbReference type="InterPro" id="IPR039426">
    <property type="entry name" value="TonB-dep_rcpt-like"/>
</dbReference>
<keyword evidence="4 8" id="KW-0812">Transmembrane</keyword>
<dbReference type="AlphaFoldDB" id="A0A5C5TYJ2"/>
<dbReference type="EMBL" id="VOHK01000005">
    <property type="protein sequence ID" value="TWT19213.1"/>
    <property type="molecule type" value="Genomic_DNA"/>
</dbReference>
<keyword evidence="7 8" id="KW-0998">Cell outer membrane</keyword>
<keyword evidence="10" id="KW-0732">Signal</keyword>
<dbReference type="PROSITE" id="PS52016">
    <property type="entry name" value="TONB_DEPENDENT_REC_3"/>
    <property type="match status" value="1"/>
</dbReference>
<dbReference type="InterPro" id="IPR036942">
    <property type="entry name" value="Beta-barrel_TonB_sf"/>
</dbReference>
<keyword evidence="3 8" id="KW-1134">Transmembrane beta strand</keyword>
<dbReference type="Gene3D" id="2.40.170.20">
    <property type="entry name" value="TonB-dependent receptor, beta-barrel domain"/>
    <property type="match status" value="1"/>
</dbReference>
<dbReference type="PANTHER" id="PTHR40980">
    <property type="entry name" value="PLUG DOMAIN-CONTAINING PROTEIN"/>
    <property type="match status" value="1"/>
</dbReference>
<organism evidence="13 14">
    <name type="scientific">Luteimonas marina</name>
    <dbReference type="NCBI Taxonomy" id="488485"/>
    <lineage>
        <taxon>Bacteria</taxon>
        <taxon>Pseudomonadati</taxon>
        <taxon>Pseudomonadota</taxon>
        <taxon>Gammaproteobacteria</taxon>
        <taxon>Lysobacterales</taxon>
        <taxon>Lysobacteraceae</taxon>
        <taxon>Luteimonas</taxon>
    </lineage>
</organism>
<dbReference type="InterPro" id="IPR010104">
    <property type="entry name" value="TonB_rcpt_bac"/>
</dbReference>
<keyword evidence="13" id="KW-0675">Receptor</keyword>
<dbReference type="GO" id="GO:0009279">
    <property type="term" value="C:cell outer membrane"/>
    <property type="evidence" value="ECO:0007669"/>
    <property type="project" value="UniProtKB-SubCell"/>
</dbReference>
<evidence type="ECO:0000313" key="14">
    <source>
        <dbReference type="Proteomes" id="UP000319980"/>
    </source>
</evidence>
<comment type="caution">
    <text evidence="13">The sequence shown here is derived from an EMBL/GenBank/DDBJ whole genome shotgun (WGS) entry which is preliminary data.</text>
</comment>
<gene>
    <name evidence="13" type="ORF">FQY83_12700</name>
</gene>
<evidence type="ECO:0000256" key="1">
    <source>
        <dbReference type="ARBA" id="ARBA00004571"/>
    </source>
</evidence>
<evidence type="ECO:0000256" key="4">
    <source>
        <dbReference type="ARBA" id="ARBA00022692"/>
    </source>
</evidence>
<feature type="domain" description="TonB-dependent receptor-like beta-barrel" evidence="11">
    <location>
        <begin position="350"/>
        <end position="899"/>
    </location>
</feature>
<protein>
    <submittedName>
        <fullName evidence="13">TonB-dependent receptor</fullName>
    </submittedName>
</protein>
<accession>A0A5C5TYJ2</accession>
<evidence type="ECO:0000256" key="6">
    <source>
        <dbReference type="ARBA" id="ARBA00023136"/>
    </source>
</evidence>
<evidence type="ECO:0000259" key="12">
    <source>
        <dbReference type="Pfam" id="PF07715"/>
    </source>
</evidence>
<dbReference type="NCBIfam" id="TIGR01782">
    <property type="entry name" value="TonB-Xanth-Caul"/>
    <property type="match status" value="1"/>
</dbReference>
<feature type="signal peptide" evidence="10">
    <location>
        <begin position="1"/>
        <end position="44"/>
    </location>
</feature>
<feature type="domain" description="TonB-dependent receptor plug" evidence="12">
    <location>
        <begin position="84"/>
        <end position="187"/>
    </location>
</feature>
<dbReference type="CDD" id="cd01347">
    <property type="entry name" value="ligand_gated_channel"/>
    <property type="match status" value="1"/>
</dbReference>
<keyword evidence="5 9" id="KW-0798">TonB box</keyword>
<dbReference type="Pfam" id="PF00593">
    <property type="entry name" value="TonB_dep_Rec_b-barrel"/>
    <property type="match status" value="1"/>
</dbReference>
<sequence>MPMRVSSSAFFVHAASSPNLRAPRRHRLVLACLAAIACPVVAYAQDAPQQEEPLPATATQQPTELDAVRVTGIRGAIANSVETKSESTSIVEAISAEDIGKLPDISIADSIARLPGLTSQRLDGRGQVVHIRGFSEQFAGTLLNGREQVTTGDNRGVELDQYPSELINGVTVYKTPDASLIGQGISGTVDLQSIRPLAFGERRIVFSGQGEYNSLGNITDGGEDTGYRVSASYVDQFANDTVGFAIGVARMTSPFQEQHYKSWWWANTDLWGTPQGAKPADAIALQGAEGWVKSRDTTRDGVMAVLEFKPNDTWHSVLDVYASRFDQEEWMRGTMWTNDPWWNEGAATYTDAQTTLYHGVPVVTSGTLSGIEPVVRNDNNTRESRLFSAGWNNEFRFGEIYTLTADASYSRAKVEDSKLETYAGRLDGLDVDFRVPLSAGYGYYALPDQSDPATVYLRDPQGWGHDGRLEDSHQKDELKAFKLALNRLVESSDFLRSYDVGVHYGKRTKEKSAEVYFADLPGRAPALVDPALLRNPTDLGFAGMGRVLTFDPRDLLSRYYDVYLSESNDDLQKDAITEEKIKTFYFKANLDMDLPGDVRLRGNAGVQYIRTDQSSTGVVVEQNDDGQVLTAGTAGASYGDILPSLNLVADFGNGWNLRLGAAREIMRPRINDMGARASVWVNVHDGVGEWRGSGGNPELEPYRANAYDLSVEKYFGTTSYVALALFYKDLDSYIYTREVPWDFSGYDYEGETPPASNIGIFSAPANGTGGYMRGVEFSTALGGELLHEALDGFGLLLNASYTESSIDPDGPDIGSGTDTFPGLSKIVGNATLYYEKHGFSARVSQRFRDPYRGEYGSIFGQRTYRYTTHERVIDLQLGYDFPESSRLSGLSLLLQVNNLNNEPFRTEVSDSHDMHIFFPEEYTEYGRQYLIGFRYAL</sequence>
<evidence type="ECO:0000256" key="5">
    <source>
        <dbReference type="ARBA" id="ARBA00023077"/>
    </source>
</evidence>
<name>A0A5C5TYJ2_9GAMM</name>
<evidence type="ECO:0000313" key="13">
    <source>
        <dbReference type="EMBL" id="TWT19213.1"/>
    </source>
</evidence>
<reference evidence="13 14" key="1">
    <citation type="journal article" date="2008" name="Int. J. Syst. Evol. Microbiol.">
        <title>Luteimonas marina sp. nov., isolated from seawater.</title>
        <authorList>
            <person name="Baik K.S."/>
            <person name="Park S.C."/>
            <person name="Kim M.S."/>
            <person name="Kim E.M."/>
            <person name="Park C."/>
            <person name="Chun J."/>
            <person name="Seong C.N."/>
        </authorList>
    </citation>
    <scope>NUCLEOTIDE SEQUENCE [LARGE SCALE GENOMIC DNA]</scope>
    <source>
        <strain evidence="13 14">FR1330</strain>
    </source>
</reference>
<dbReference type="Proteomes" id="UP000319980">
    <property type="component" value="Unassembled WGS sequence"/>
</dbReference>
<proteinExistence type="inferred from homology"/>
<dbReference type="InterPro" id="IPR000531">
    <property type="entry name" value="Beta-barrel_TonB"/>
</dbReference>
<evidence type="ECO:0000259" key="11">
    <source>
        <dbReference type="Pfam" id="PF00593"/>
    </source>
</evidence>
<evidence type="ECO:0000256" key="8">
    <source>
        <dbReference type="PROSITE-ProRule" id="PRU01360"/>
    </source>
</evidence>
<keyword evidence="6 8" id="KW-0472">Membrane</keyword>
<evidence type="ECO:0000256" key="2">
    <source>
        <dbReference type="ARBA" id="ARBA00022448"/>
    </source>
</evidence>
<evidence type="ECO:0000256" key="10">
    <source>
        <dbReference type="SAM" id="SignalP"/>
    </source>
</evidence>
<comment type="similarity">
    <text evidence="8 9">Belongs to the TonB-dependent receptor family.</text>
</comment>
<dbReference type="Gene3D" id="2.170.130.10">
    <property type="entry name" value="TonB-dependent receptor, plug domain"/>
    <property type="match status" value="1"/>
</dbReference>
<dbReference type="SUPFAM" id="SSF56935">
    <property type="entry name" value="Porins"/>
    <property type="match status" value="1"/>
</dbReference>
<comment type="subcellular location">
    <subcellularLocation>
        <location evidence="1 8">Cell outer membrane</location>
        <topology evidence="1 8">Multi-pass membrane protein</topology>
    </subcellularLocation>
</comment>
<dbReference type="Pfam" id="PF07715">
    <property type="entry name" value="Plug"/>
    <property type="match status" value="1"/>
</dbReference>
<keyword evidence="2 8" id="KW-0813">Transport</keyword>
<evidence type="ECO:0000256" key="7">
    <source>
        <dbReference type="ARBA" id="ARBA00023237"/>
    </source>
</evidence>
<dbReference type="PANTHER" id="PTHR40980:SF3">
    <property type="entry name" value="TONB-DEPENDENT RECEPTOR-LIKE BETA-BARREL DOMAIN-CONTAINING PROTEIN"/>
    <property type="match status" value="1"/>
</dbReference>
<dbReference type="InterPro" id="IPR037066">
    <property type="entry name" value="Plug_dom_sf"/>
</dbReference>
<feature type="chain" id="PRO_5022799965" evidence="10">
    <location>
        <begin position="45"/>
        <end position="937"/>
    </location>
</feature>